<dbReference type="Pfam" id="PF02311">
    <property type="entry name" value="AraC_binding"/>
    <property type="match status" value="1"/>
</dbReference>
<dbReference type="PANTHER" id="PTHR43280:SF2">
    <property type="entry name" value="HTH-TYPE TRANSCRIPTIONAL REGULATOR EXSA"/>
    <property type="match status" value="1"/>
</dbReference>
<keyword evidence="6" id="KW-1185">Reference proteome</keyword>
<dbReference type="PROSITE" id="PS00041">
    <property type="entry name" value="HTH_ARAC_FAMILY_1"/>
    <property type="match status" value="1"/>
</dbReference>
<protein>
    <submittedName>
        <fullName evidence="5">AraC family transcriptional regulator</fullName>
    </submittedName>
</protein>
<evidence type="ECO:0000256" key="1">
    <source>
        <dbReference type="ARBA" id="ARBA00023015"/>
    </source>
</evidence>
<keyword evidence="3" id="KW-0804">Transcription</keyword>
<dbReference type="SMART" id="SM00342">
    <property type="entry name" value="HTH_ARAC"/>
    <property type="match status" value="1"/>
</dbReference>
<dbReference type="Pfam" id="PF12833">
    <property type="entry name" value="HTH_18"/>
    <property type="match status" value="1"/>
</dbReference>
<evidence type="ECO:0000313" key="5">
    <source>
        <dbReference type="EMBL" id="MDI4645210.1"/>
    </source>
</evidence>
<accession>A0ABT6TEG3</accession>
<dbReference type="Proteomes" id="UP001161691">
    <property type="component" value="Unassembled WGS sequence"/>
</dbReference>
<dbReference type="InterPro" id="IPR018060">
    <property type="entry name" value="HTH_AraC"/>
</dbReference>
<proteinExistence type="predicted"/>
<dbReference type="InterPro" id="IPR009057">
    <property type="entry name" value="Homeodomain-like_sf"/>
</dbReference>
<dbReference type="InterPro" id="IPR014710">
    <property type="entry name" value="RmlC-like_jellyroll"/>
</dbReference>
<evidence type="ECO:0000313" key="6">
    <source>
        <dbReference type="Proteomes" id="UP001161691"/>
    </source>
</evidence>
<dbReference type="InterPro" id="IPR020449">
    <property type="entry name" value="Tscrpt_reg_AraC-type_HTH"/>
</dbReference>
<gene>
    <name evidence="5" type="ORF">KB449_09575</name>
</gene>
<dbReference type="InterPro" id="IPR003313">
    <property type="entry name" value="AraC-bd"/>
</dbReference>
<comment type="caution">
    <text evidence="5">The sequence shown here is derived from an EMBL/GenBank/DDBJ whole genome shotgun (WGS) entry which is preliminary data.</text>
</comment>
<evidence type="ECO:0000256" key="3">
    <source>
        <dbReference type="ARBA" id="ARBA00023163"/>
    </source>
</evidence>
<dbReference type="SUPFAM" id="SSF51215">
    <property type="entry name" value="Regulatory protein AraC"/>
    <property type="match status" value="1"/>
</dbReference>
<dbReference type="PRINTS" id="PR00032">
    <property type="entry name" value="HTHARAC"/>
</dbReference>
<dbReference type="InterPro" id="IPR018062">
    <property type="entry name" value="HTH_AraC-typ_CS"/>
</dbReference>
<dbReference type="PANTHER" id="PTHR43280">
    <property type="entry name" value="ARAC-FAMILY TRANSCRIPTIONAL REGULATOR"/>
    <property type="match status" value="1"/>
</dbReference>
<evidence type="ECO:0000256" key="2">
    <source>
        <dbReference type="ARBA" id="ARBA00023125"/>
    </source>
</evidence>
<sequence>MKPIFKPLHAAPEFPFSFVYRDTKTKQRELPDHLHDWYEMVYVHGGKGTFFIDRTFYDMYAGSLFLIPGNTIHRAFPDAEDPVTSTALFFNPSLVQVRPLGEPFSYLQCFDWSKQNRMYRLLCSPALTAGFEQVLLEIDEELRTSKMGARHAVSLLLQRILLSVDRELGTEGRGQTTQAPAIGPRWMRDALLFIDAHYADDIGLSELSKRASVSPAHFSRLFKQMTGMNVTGFIAAKRIVKAKEMLLATDHGVARIAAECGFESLPHFHRLFKRIAGGTPAAYRRRPSPE</sequence>
<keyword evidence="2" id="KW-0238">DNA-binding</keyword>
<dbReference type="Gene3D" id="1.10.10.60">
    <property type="entry name" value="Homeodomain-like"/>
    <property type="match status" value="2"/>
</dbReference>
<dbReference type="SUPFAM" id="SSF46689">
    <property type="entry name" value="Homeodomain-like"/>
    <property type="match status" value="2"/>
</dbReference>
<dbReference type="RefSeq" id="WP_282908160.1">
    <property type="nucleotide sequence ID" value="NZ_JAGRPV010000001.1"/>
</dbReference>
<keyword evidence="1" id="KW-0805">Transcription regulation</keyword>
<feature type="domain" description="HTH araC/xylS-type" evidence="4">
    <location>
        <begin position="188"/>
        <end position="286"/>
    </location>
</feature>
<dbReference type="Gene3D" id="2.60.120.10">
    <property type="entry name" value="Jelly Rolls"/>
    <property type="match status" value="1"/>
</dbReference>
<dbReference type="PROSITE" id="PS01124">
    <property type="entry name" value="HTH_ARAC_FAMILY_2"/>
    <property type="match status" value="1"/>
</dbReference>
<name>A0ABT6TEG3_9BACL</name>
<organism evidence="5 6">
    <name type="scientific">Cohnella hashimotonis</name>
    <dbReference type="NCBI Taxonomy" id="2826895"/>
    <lineage>
        <taxon>Bacteria</taxon>
        <taxon>Bacillati</taxon>
        <taxon>Bacillota</taxon>
        <taxon>Bacilli</taxon>
        <taxon>Bacillales</taxon>
        <taxon>Paenibacillaceae</taxon>
        <taxon>Cohnella</taxon>
    </lineage>
</organism>
<dbReference type="InterPro" id="IPR037923">
    <property type="entry name" value="HTH-like"/>
</dbReference>
<reference evidence="5" key="1">
    <citation type="submission" date="2023-04" db="EMBL/GenBank/DDBJ databases">
        <title>Comparative genomic analysis of Cohnella hashimotonis sp. nov., isolated from the International Space Station.</title>
        <authorList>
            <person name="Venkateswaran K."/>
            <person name="Simpson A."/>
        </authorList>
    </citation>
    <scope>NUCLEOTIDE SEQUENCE</scope>
    <source>
        <strain evidence="5">F6_2S_P_1</strain>
    </source>
</reference>
<dbReference type="EMBL" id="JAGRPV010000001">
    <property type="protein sequence ID" value="MDI4645210.1"/>
    <property type="molecule type" value="Genomic_DNA"/>
</dbReference>
<evidence type="ECO:0000259" key="4">
    <source>
        <dbReference type="PROSITE" id="PS01124"/>
    </source>
</evidence>